<evidence type="ECO:0000313" key="1">
    <source>
        <dbReference type="EMBL" id="CAK8681855.1"/>
    </source>
</evidence>
<evidence type="ECO:0000313" key="2">
    <source>
        <dbReference type="Proteomes" id="UP001642483"/>
    </source>
</evidence>
<organism evidence="1 2">
    <name type="scientific">Clavelina lepadiformis</name>
    <name type="common">Light-bulb sea squirt</name>
    <name type="synonym">Ascidia lepadiformis</name>
    <dbReference type="NCBI Taxonomy" id="159417"/>
    <lineage>
        <taxon>Eukaryota</taxon>
        <taxon>Metazoa</taxon>
        <taxon>Chordata</taxon>
        <taxon>Tunicata</taxon>
        <taxon>Ascidiacea</taxon>
        <taxon>Aplousobranchia</taxon>
        <taxon>Clavelinidae</taxon>
        <taxon>Clavelina</taxon>
    </lineage>
</organism>
<proteinExistence type="predicted"/>
<name>A0ABP0FV61_CLALP</name>
<gene>
    <name evidence="1" type="ORF">CVLEPA_LOCUS12089</name>
</gene>
<keyword evidence="2" id="KW-1185">Reference proteome</keyword>
<protein>
    <submittedName>
        <fullName evidence="1">Uncharacterized protein</fullName>
    </submittedName>
</protein>
<dbReference type="Proteomes" id="UP001642483">
    <property type="component" value="Unassembled WGS sequence"/>
</dbReference>
<reference evidence="1 2" key="1">
    <citation type="submission" date="2024-02" db="EMBL/GenBank/DDBJ databases">
        <authorList>
            <person name="Daric V."/>
            <person name="Darras S."/>
        </authorList>
    </citation>
    <scope>NUCLEOTIDE SEQUENCE [LARGE SCALE GENOMIC DNA]</scope>
</reference>
<accession>A0ABP0FV61</accession>
<sequence length="76" mass="8718">MADDVLEQILIQVNESPFYSIQLDESNDIEYFQGVSAKTDIPPVYPAISKIIHYEKDKAPADEKYDPDDNKELVTR</sequence>
<comment type="caution">
    <text evidence="1">The sequence shown here is derived from an EMBL/GenBank/DDBJ whole genome shotgun (WGS) entry which is preliminary data.</text>
</comment>
<dbReference type="EMBL" id="CAWYQH010000090">
    <property type="protein sequence ID" value="CAK8681855.1"/>
    <property type="molecule type" value="Genomic_DNA"/>
</dbReference>